<dbReference type="AlphaFoldDB" id="X1URF4"/>
<proteinExistence type="predicted"/>
<evidence type="ECO:0000313" key="1">
    <source>
        <dbReference type="EMBL" id="GAI94939.1"/>
    </source>
</evidence>
<comment type="caution">
    <text evidence="1">The sequence shown here is derived from an EMBL/GenBank/DDBJ whole genome shotgun (WGS) entry which is preliminary data.</text>
</comment>
<gene>
    <name evidence="1" type="ORF">S12H4_27117</name>
</gene>
<protein>
    <submittedName>
        <fullName evidence="1">Uncharacterized protein</fullName>
    </submittedName>
</protein>
<feature type="non-terminal residue" evidence="1">
    <location>
        <position position="1"/>
    </location>
</feature>
<reference evidence="1" key="1">
    <citation type="journal article" date="2014" name="Front. Microbiol.">
        <title>High frequency of phylogenetically diverse reductive dehalogenase-homologous genes in deep subseafloor sedimentary metagenomes.</title>
        <authorList>
            <person name="Kawai M."/>
            <person name="Futagami T."/>
            <person name="Toyoda A."/>
            <person name="Takaki Y."/>
            <person name="Nishi S."/>
            <person name="Hori S."/>
            <person name="Arai W."/>
            <person name="Tsubouchi T."/>
            <person name="Morono Y."/>
            <person name="Uchiyama I."/>
            <person name="Ito T."/>
            <person name="Fujiyama A."/>
            <person name="Inagaki F."/>
            <person name="Takami H."/>
        </authorList>
    </citation>
    <scope>NUCLEOTIDE SEQUENCE</scope>
    <source>
        <strain evidence="1">Expedition CK06-06</strain>
    </source>
</reference>
<organism evidence="1">
    <name type="scientific">marine sediment metagenome</name>
    <dbReference type="NCBI Taxonomy" id="412755"/>
    <lineage>
        <taxon>unclassified sequences</taxon>
        <taxon>metagenomes</taxon>
        <taxon>ecological metagenomes</taxon>
    </lineage>
</organism>
<accession>X1URF4</accession>
<sequence>LKSVNEILDSKIEVWKNKGIFPETEIPDGEKTRELLNKGIDRWFKLFNRRQLLANSSDLETK</sequence>
<name>X1URF4_9ZZZZ</name>
<dbReference type="EMBL" id="BARW01015453">
    <property type="protein sequence ID" value="GAI94939.1"/>
    <property type="molecule type" value="Genomic_DNA"/>
</dbReference>